<evidence type="ECO:0000256" key="4">
    <source>
        <dbReference type="SAM" id="Phobius"/>
    </source>
</evidence>
<keyword evidence="7" id="KW-1185">Reference proteome</keyword>
<evidence type="ECO:0000256" key="3">
    <source>
        <dbReference type="ARBA" id="ARBA00023315"/>
    </source>
</evidence>
<keyword evidence="3 6" id="KW-0012">Acyltransferase</keyword>
<dbReference type="EMBL" id="JBHTJO010000001">
    <property type="protein sequence ID" value="MFD0985976.1"/>
    <property type="molecule type" value="Genomic_DNA"/>
</dbReference>
<comment type="caution">
    <text evidence="6">The sequence shown here is derived from an EMBL/GenBank/DDBJ whole genome shotgun (WGS) entry which is preliminary data.</text>
</comment>
<dbReference type="GO" id="GO:0016746">
    <property type="term" value="F:acyltransferase activity"/>
    <property type="evidence" value="ECO:0007669"/>
    <property type="project" value="UniProtKB-KW"/>
</dbReference>
<organism evidence="6 7">
    <name type="scientific">Methyloligella solikamskensis</name>
    <dbReference type="NCBI Taxonomy" id="1177756"/>
    <lineage>
        <taxon>Bacteria</taxon>
        <taxon>Pseudomonadati</taxon>
        <taxon>Pseudomonadota</taxon>
        <taxon>Alphaproteobacteria</taxon>
        <taxon>Hyphomicrobiales</taxon>
        <taxon>Hyphomicrobiaceae</taxon>
        <taxon>Methyloligella</taxon>
    </lineage>
</organism>
<feature type="domain" description="Phospholipid/glycerol acyltransferase" evidence="5">
    <location>
        <begin position="54"/>
        <end position="174"/>
    </location>
</feature>
<dbReference type="SMART" id="SM00563">
    <property type="entry name" value="PlsC"/>
    <property type="match status" value="1"/>
</dbReference>
<dbReference type="PANTHER" id="PTHR10434">
    <property type="entry name" value="1-ACYL-SN-GLYCEROL-3-PHOSPHATE ACYLTRANSFERASE"/>
    <property type="match status" value="1"/>
</dbReference>
<accession>A0ABW3J7B8</accession>
<keyword evidence="2" id="KW-0808">Transferase</keyword>
<dbReference type="Pfam" id="PF01553">
    <property type="entry name" value="Acyltransferase"/>
    <property type="match status" value="1"/>
</dbReference>
<sequence length="228" mass="24660">MAQEDSGAENLENANVFVRGLRWLFYGVLVRALVLLALGVTVRNRQRLPESGPAIIAANHNSHLDTMVLMSLFPLRLLPKLRPVAAADYFCKTKRRAWFSQNILGIIPVPRRTSGGANPLAGCERALARGEILILFPEGSRGEPEALTAFKRGIGHLAKLTPDVPVIPVFMHGLGKALPKGSAVLVPFNCTVSIGEPLYGRGSDDGFVETLEAEMKSLAAGEKLPVWS</sequence>
<proteinExistence type="predicted"/>
<dbReference type="Proteomes" id="UP001597102">
    <property type="component" value="Unassembled WGS sequence"/>
</dbReference>
<gene>
    <name evidence="6" type="ORF">ACFQ2F_02560</name>
</gene>
<evidence type="ECO:0000313" key="7">
    <source>
        <dbReference type="Proteomes" id="UP001597102"/>
    </source>
</evidence>
<comment type="pathway">
    <text evidence="1">Lipid metabolism.</text>
</comment>
<evidence type="ECO:0000259" key="5">
    <source>
        <dbReference type="SMART" id="SM00563"/>
    </source>
</evidence>
<protein>
    <submittedName>
        <fullName evidence="6">Lysophospholipid acyltransferase family protein</fullName>
    </submittedName>
</protein>
<dbReference type="RefSeq" id="WP_379085250.1">
    <property type="nucleotide sequence ID" value="NZ_JBHTJO010000001.1"/>
</dbReference>
<dbReference type="CDD" id="cd07989">
    <property type="entry name" value="LPLAT_AGPAT-like"/>
    <property type="match status" value="1"/>
</dbReference>
<feature type="transmembrane region" description="Helical" evidence="4">
    <location>
        <begin position="23"/>
        <end position="42"/>
    </location>
</feature>
<evidence type="ECO:0000256" key="2">
    <source>
        <dbReference type="ARBA" id="ARBA00022679"/>
    </source>
</evidence>
<dbReference type="PANTHER" id="PTHR10434:SF11">
    <property type="entry name" value="1-ACYL-SN-GLYCEROL-3-PHOSPHATE ACYLTRANSFERASE"/>
    <property type="match status" value="1"/>
</dbReference>
<evidence type="ECO:0000256" key="1">
    <source>
        <dbReference type="ARBA" id="ARBA00005189"/>
    </source>
</evidence>
<keyword evidence="4" id="KW-0812">Transmembrane</keyword>
<keyword evidence="4" id="KW-0472">Membrane</keyword>
<reference evidence="7" key="1">
    <citation type="journal article" date="2019" name="Int. J. Syst. Evol. Microbiol.">
        <title>The Global Catalogue of Microorganisms (GCM) 10K type strain sequencing project: providing services to taxonomists for standard genome sequencing and annotation.</title>
        <authorList>
            <consortium name="The Broad Institute Genomics Platform"/>
            <consortium name="The Broad Institute Genome Sequencing Center for Infectious Disease"/>
            <person name="Wu L."/>
            <person name="Ma J."/>
        </authorList>
    </citation>
    <scope>NUCLEOTIDE SEQUENCE [LARGE SCALE GENOMIC DNA]</scope>
    <source>
        <strain evidence="7">CCUG 61697</strain>
    </source>
</reference>
<dbReference type="SUPFAM" id="SSF69593">
    <property type="entry name" value="Glycerol-3-phosphate (1)-acyltransferase"/>
    <property type="match status" value="1"/>
</dbReference>
<dbReference type="InterPro" id="IPR002123">
    <property type="entry name" value="Plipid/glycerol_acylTrfase"/>
</dbReference>
<keyword evidence="4" id="KW-1133">Transmembrane helix</keyword>
<evidence type="ECO:0000313" key="6">
    <source>
        <dbReference type="EMBL" id="MFD0985976.1"/>
    </source>
</evidence>
<name>A0ABW3J7B8_9HYPH</name>